<dbReference type="PROSITE" id="PS51257">
    <property type="entry name" value="PROKAR_LIPOPROTEIN"/>
    <property type="match status" value="1"/>
</dbReference>
<dbReference type="Proteomes" id="UP001500936">
    <property type="component" value="Unassembled WGS sequence"/>
</dbReference>
<comment type="caution">
    <text evidence="1">The sequence shown here is derived from an EMBL/GenBank/DDBJ whole genome shotgun (WGS) entry which is preliminary data.</text>
</comment>
<organism evidence="1 2">
    <name type="scientific">Nibrella viscosa</name>
    <dbReference type="NCBI Taxonomy" id="1084524"/>
    <lineage>
        <taxon>Bacteria</taxon>
        <taxon>Pseudomonadati</taxon>
        <taxon>Bacteroidota</taxon>
        <taxon>Cytophagia</taxon>
        <taxon>Cytophagales</taxon>
        <taxon>Spirosomataceae</taxon>
        <taxon>Nibrella</taxon>
    </lineage>
</organism>
<evidence type="ECO:0000313" key="2">
    <source>
        <dbReference type="Proteomes" id="UP001500936"/>
    </source>
</evidence>
<reference evidence="2" key="1">
    <citation type="journal article" date="2019" name="Int. J. Syst. Evol. Microbiol.">
        <title>The Global Catalogue of Microorganisms (GCM) 10K type strain sequencing project: providing services to taxonomists for standard genome sequencing and annotation.</title>
        <authorList>
            <consortium name="The Broad Institute Genomics Platform"/>
            <consortium name="The Broad Institute Genome Sequencing Center for Infectious Disease"/>
            <person name="Wu L."/>
            <person name="Ma J."/>
        </authorList>
    </citation>
    <scope>NUCLEOTIDE SEQUENCE [LARGE SCALE GENOMIC DNA]</scope>
    <source>
        <strain evidence="2">JCM 17925</strain>
    </source>
</reference>
<evidence type="ECO:0008006" key="3">
    <source>
        <dbReference type="Google" id="ProtNLM"/>
    </source>
</evidence>
<proteinExistence type="predicted"/>
<name>A0ABP8KMF8_9BACT</name>
<sequence length="146" mass="16104">MRPIAILLLICLTVGCQPKALTPINQLIGKVWKAQSVKENTVTVYTEGASSNVRPGYTRFRLDLSRPDKAILIDIDGRTTTGTWSLSTDNQRLILENLEPKPSATIGTIEYYILGTPTATDLQLQRTAESRKTGNSVNEYVLKPEG</sequence>
<dbReference type="EMBL" id="BAABHB010000007">
    <property type="protein sequence ID" value="GAA4410851.1"/>
    <property type="molecule type" value="Genomic_DNA"/>
</dbReference>
<gene>
    <name evidence="1" type="ORF">GCM10023187_35960</name>
</gene>
<evidence type="ECO:0000313" key="1">
    <source>
        <dbReference type="EMBL" id="GAA4410851.1"/>
    </source>
</evidence>
<keyword evidence="2" id="KW-1185">Reference proteome</keyword>
<dbReference type="RefSeq" id="WP_345269275.1">
    <property type="nucleotide sequence ID" value="NZ_BAABHB010000007.1"/>
</dbReference>
<protein>
    <recommendedName>
        <fullName evidence="3">Lipocalin-like domain-containing protein</fullName>
    </recommendedName>
</protein>
<accession>A0ABP8KMF8</accession>